<dbReference type="Gene3D" id="1.25.40.1010">
    <property type="match status" value="1"/>
</dbReference>
<dbReference type="SMART" id="SM00028">
    <property type="entry name" value="TPR"/>
    <property type="match status" value="5"/>
</dbReference>
<keyword evidence="6" id="KW-1185">Reference proteome</keyword>
<dbReference type="PANTHER" id="PTHR22767:SF2">
    <property type="entry name" value="N(ALPHA)-ACETYLTRANSFERASE 15_16, ISOFORM A"/>
    <property type="match status" value="1"/>
</dbReference>
<dbReference type="InterPro" id="IPR021183">
    <property type="entry name" value="NatA_aux_su"/>
</dbReference>
<dbReference type="InterPro" id="IPR011990">
    <property type="entry name" value="TPR-like_helical_dom_sf"/>
</dbReference>
<protein>
    <submittedName>
        <fullName evidence="5">G6488 protein</fullName>
    </submittedName>
</protein>
<dbReference type="Gene3D" id="1.25.40.1040">
    <property type="match status" value="1"/>
</dbReference>
<keyword evidence="2 3" id="KW-0802">TPR repeat</keyword>
<dbReference type="Proteomes" id="UP001497392">
    <property type="component" value="Unassembled WGS sequence"/>
</dbReference>
<organism evidence="5 6">
    <name type="scientific">Coccomyxa viridis</name>
    <dbReference type="NCBI Taxonomy" id="1274662"/>
    <lineage>
        <taxon>Eukaryota</taxon>
        <taxon>Viridiplantae</taxon>
        <taxon>Chlorophyta</taxon>
        <taxon>core chlorophytes</taxon>
        <taxon>Trebouxiophyceae</taxon>
        <taxon>Trebouxiophyceae incertae sedis</taxon>
        <taxon>Coccomyxaceae</taxon>
        <taxon>Coccomyxa</taxon>
    </lineage>
</organism>
<dbReference type="EMBL" id="CAXHTA020000009">
    <property type="protein sequence ID" value="CAL5223893.1"/>
    <property type="molecule type" value="Genomic_DNA"/>
</dbReference>
<feature type="region of interest" description="Disordered" evidence="4">
    <location>
        <begin position="885"/>
        <end position="904"/>
    </location>
</feature>
<accession>A0ABP1FVH7</accession>
<evidence type="ECO:0000256" key="2">
    <source>
        <dbReference type="ARBA" id="ARBA00022803"/>
    </source>
</evidence>
<comment type="caution">
    <text evidence="5">The sequence shown here is derived from an EMBL/GenBank/DDBJ whole genome shotgun (WGS) entry which is preliminary data.</text>
</comment>
<evidence type="ECO:0000256" key="1">
    <source>
        <dbReference type="ARBA" id="ARBA00022737"/>
    </source>
</evidence>
<dbReference type="InterPro" id="IPR019734">
    <property type="entry name" value="TPR_rpt"/>
</dbReference>
<dbReference type="PANTHER" id="PTHR22767">
    <property type="entry name" value="N-TERMINAL ACETYLTRANSFERASE-RELATED"/>
    <property type="match status" value="1"/>
</dbReference>
<reference evidence="5 6" key="1">
    <citation type="submission" date="2024-06" db="EMBL/GenBank/DDBJ databases">
        <authorList>
            <person name="Kraege A."/>
            <person name="Thomma B."/>
        </authorList>
    </citation>
    <scope>NUCLEOTIDE SEQUENCE [LARGE SCALE GENOMIC DNA]</scope>
</reference>
<evidence type="ECO:0000256" key="3">
    <source>
        <dbReference type="PROSITE-ProRule" id="PRU00339"/>
    </source>
</evidence>
<dbReference type="SUPFAM" id="SSF48452">
    <property type="entry name" value="TPR-like"/>
    <property type="match status" value="1"/>
</dbReference>
<sequence length="918" mass="103256">MATKDNQILPSKEQGLFRQVVKYYETKQYKKALKAADLVLRKFPDHGETLSMKGLIISSQDTSRKEEAYDLARKGIKNNLKSHVTWHVFGLIYRAYLNYDEAVKCYKNALRIDKENYQILRDLSHLQVQVRDIAGFVDTRATILQLKPGTKSHWISFAIAHHLNGSYDIAAEALKKYEGLQEEVTPNEAYEHSEMLLYRAMVLDEGSQHNEALIHLDLCQEKIKDKLGLLELRAGLLLKIPGRAGNAEANFRKLLMLNPNNYKYHDGLREALQLQPDAQGRWTDQQRWLLTVLYKELAEQHPSSSAIRRIPLDFKEGEDFEAAADRYLRHFLCRGIPSLFSDLKGFYSNAQKRETIGSLMRQYLKALEDTGAFPQLPDEAGSPEPQPQAKEWVLFYLAQHHDKLGETGEALRLLEQCRELAPTLPELYTVQSRILKHAGDPQGAAEAACKAESMDLADRYLNSVAAKALFRAGRIEEAEAMAAKFTKHGEQVNSLTEMQAMWYEIECGHAHLRQRAYGKALKILLATVGHFNDFMEDQFDFHAYCVRKMTLRAYVQMLRMEDTIHKNIFYSKAAWAAIQVYLELHQKPAAVNSADDDLANSGLSAEELKKLKLKRKKEQQKAKKEEAAREKEAEAAALAEREAAKQAAKDKGAAPKKQAPAKDKEKDPDPHGEQLARTEDPLGEAAKLVQRLREHSGDRLKTHELAFEVYMRRKRWVLALEAVKRAAGIGGPGSPEAHCMVLRFCHAAQSEQGLKEVQPVVAEVVTEELAGLLGSKTTAQYNEAFLEEYGTQSLRHRAAAARMMVLLDPEAKAAAAKMLVKRGGLLGGGVAAEAITHSDAQEVHQLLANELREAQAAADFKAKCQQVFRWSSYFDGPDRISFEAEEPQSEHTQQNGTHEKDSAKMNGVAKAVEELAIA</sequence>
<evidence type="ECO:0000256" key="4">
    <source>
        <dbReference type="SAM" id="MobiDB-lite"/>
    </source>
</evidence>
<keyword evidence="1" id="KW-0677">Repeat</keyword>
<evidence type="ECO:0000313" key="6">
    <source>
        <dbReference type="Proteomes" id="UP001497392"/>
    </source>
</evidence>
<gene>
    <name evidence="5" type="primary">g6488</name>
    <name evidence="5" type="ORF">VP750_LOCUS5552</name>
</gene>
<feature type="compositionally biased region" description="Basic and acidic residues" evidence="4">
    <location>
        <begin position="619"/>
        <end position="653"/>
    </location>
</feature>
<dbReference type="PIRSF" id="PIRSF000422">
    <property type="entry name" value="N-terminal-AcTrfase-A_aux_su"/>
    <property type="match status" value="1"/>
</dbReference>
<proteinExistence type="predicted"/>
<name>A0ABP1FVH7_9CHLO</name>
<feature type="region of interest" description="Disordered" evidence="4">
    <location>
        <begin position="619"/>
        <end position="683"/>
    </location>
</feature>
<evidence type="ECO:0000313" key="5">
    <source>
        <dbReference type="EMBL" id="CAL5223893.1"/>
    </source>
</evidence>
<dbReference type="Pfam" id="PF12569">
    <property type="entry name" value="NatA_aux_su"/>
    <property type="match status" value="1"/>
</dbReference>
<feature type="repeat" description="TPR" evidence="3">
    <location>
        <begin position="83"/>
        <end position="116"/>
    </location>
</feature>
<dbReference type="PROSITE" id="PS50005">
    <property type="entry name" value="TPR"/>
    <property type="match status" value="1"/>
</dbReference>
<feature type="compositionally biased region" description="Basic and acidic residues" evidence="4">
    <location>
        <begin position="660"/>
        <end position="680"/>
    </location>
</feature>